<comment type="similarity">
    <text evidence="1">Belongs to the peptidase C1 family.</text>
</comment>
<dbReference type="SMART" id="SM00645">
    <property type="entry name" value="Pept_C1"/>
    <property type="match status" value="1"/>
</dbReference>
<evidence type="ECO:0000256" key="2">
    <source>
        <dbReference type="ARBA" id="ARBA00022670"/>
    </source>
</evidence>
<evidence type="ECO:0000256" key="6">
    <source>
        <dbReference type="SAM" id="MobiDB-lite"/>
    </source>
</evidence>
<keyword evidence="2" id="KW-0645">Protease</keyword>
<comment type="caution">
    <text evidence="9">The sequence shown here is derived from an EMBL/GenBank/DDBJ whole genome shotgun (WGS) entry which is preliminary data.</text>
</comment>
<dbReference type="InterPro" id="IPR039417">
    <property type="entry name" value="Peptidase_C1A_papain-like"/>
</dbReference>
<evidence type="ECO:0000256" key="7">
    <source>
        <dbReference type="SAM" id="SignalP"/>
    </source>
</evidence>
<dbReference type="Gene3D" id="3.90.70.10">
    <property type="entry name" value="Cysteine proteinases"/>
    <property type="match status" value="1"/>
</dbReference>
<dbReference type="SUPFAM" id="SSF54001">
    <property type="entry name" value="Cysteine proteinases"/>
    <property type="match status" value="1"/>
</dbReference>
<keyword evidence="10" id="KW-1185">Reference proteome</keyword>
<sequence length="357" mass="38865">MKTFLFCVLLVGATSAQLVIPSLKDLDISNLGGLQILIKQFGSETVLNKAASQFLAKFKDSPFLRDRSSTEILQNFIENAKQFLSQPAKDWQQALDIELLGLSAQQYESLLTLQTPSETEESSSGSSLTSSRSKRQTTKLPSSIDWRTKGAVTGIKNQGQCGSCWSFAGAGALEGRFAVKTGTLPVVSEQNLIDCARNDTGSYVSYGCVGGWITDAYKYAQLNNGINSNATYPYEAKNGDQCRYDSAKSVGISVGFVNVTQNDEDALMRAVAEGPVAAAVDATGMQSYRSGILKCYTQKPLNHGVVIVGYGSDWLFGDYWIVKNSWGASWGEKGFFRMTRNPKYACGLNLRANYPLV</sequence>
<name>A0ABP1QXF2_9HEXA</name>
<keyword evidence="4" id="KW-0788">Thiol protease</keyword>
<evidence type="ECO:0000313" key="10">
    <source>
        <dbReference type="Proteomes" id="UP001642540"/>
    </source>
</evidence>
<evidence type="ECO:0000313" key="9">
    <source>
        <dbReference type="EMBL" id="CAL8112884.1"/>
    </source>
</evidence>
<dbReference type="InterPro" id="IPR000169">
    <property type="entry name" value="Pept_cys_AS"/>
</dbReference>
<protein>
    <recommendedName>
        <fullName evidence="8">Peptidase C1A papain C-terminal domain-containing protein</fullName>
    </recommendedName>
</protein>
<feature type="signal peptide" evidence="7">
    <location>
        <begin position="1"/>
        <end position="16"/>
    </location>
</feature>
<evidence type="ECO:0000256" key="5">
    <source>
        <dbReference type="ARBA" id="ARBA00023157"/>
    </source>
</evidence>
<evidence type="ECO:0000259" key="8">
    <source>
        <dbReference type="SMART" id="SM00645"/>
    </source>
</evidence>
<keyword evidence="5" id="KW-1015">Disulfide bond</keyword>
<evidence type="ECO:0000256" key="4">
    <source>
        <dbReference type="ARBA" id="ARBA00022807"/>
    </source>
</evidence>
<dbReference type="InterPro" id="IPR025661">
    <property type="entry name" value="Pept_asp_AS"/>
</dbReference>
<dbReference type="CDD" id="cd02248">
    <property type="entry name" value="Peptidase_C1A"/>
    <property type="match status" value="1"/>
</dbReference>
<keyword evidence="3" id="KW-0378">Hydrolase</keyword>
<accession>A0ABP1QXF2</accession>
<keyword evidence="7" id="KW-0732">Signal</keyword>
<feature type="domain" description="Peptidase C1A papain C-terminal" evidence="8">
    <location>
        <begin position="140"/>
        <end position="356"/>
    </location>
</feature>
<dbReference type="PANTHER" id="PTHR12411">
    <property type="entry name" value="CYSTEINE PROTEASE FAMILY C1-RELATED"/>
    <property type="match status" value="1"/>
</dbReference>
<feature type="region of interest" description="Disordered" evidence="6">
    <location>
        <begin position="113"/>
        <end position="141"/>
    </location>
</feature>
<dbReference type="Proteomes" id="UP001642540">
    <property type="component" value="Unassembled WGS sequence"/>
</dbReference>
<dbReference type="InterPro" id="IPR025660">
    <property type="entry name" value="Pept_his_AS"/>
</dbReference>
<gene>
    <name evidence="9" type="ORF">ODALV1_LOCUS15825</name>
</gene>
<dbReference type="PROSITE" id="PS00640">
    <property type="entry name" value="THIOL_PROTEASE_ASN"/>
    <property type="match status" value="1"/>
</dbReference>
<feature type="compositionally biased region" description="Low complexity" evidence="6">
    <location>
        <begin position="113"/>
        <end position="131"/>
    </location>
</feature>
<proteinExistence type="inferred from homology"/>
<dbReference type="Pfam" id="PF00112">
    <property type="entry name" value="Peptidase_C1"/>
    <property type="match status" value="1"/>
</dbReference>
<reference evidence="9 10" key="1">
    <citation type="submission" date="2024-08" db="EMBL/GenBank/DDBJ databases">
        <authorList>
            <person name="Cucini C."/>
            <person name="Frati F."/>
        </authorList>
    </citation>
    <scope>NUCLEOTIDE SEQUENCE [LARGE SCALE GENOMIC DNA]</scope>
</reference>
<feature type="chain" id="PRO_5045195385" description="Peptidase C1A papain C-terminal domain-containing protein" evidence="7">
    <location>
        <begin position="17"/>
        <end position="357"/>
    </location>
</feature>
<dbReference type="PROSITE" id="PS00139">
    <property type="entry name" value="THIOL_PROTEASE_CYS"/>
    <property type="match status" value="1"/>
</dbReference>
<dbReference type="InterPro" id="IPR013128">
    <property type="entry name" value="Peptidase_C1A"/>
</dbReference>
<evidence type="ECO:0000256" key="1">
    <source>
        <dbReference type="ARBA" id="ARBA00008455"/>
    </source>
</evidence>
<dbReference type="InterPro" id="IPR038765">
    <property type="entry name" value="Papain-like_cys_pep_sf"/>
</dbReference>
<dbReference type="InterPro" id="IPR000668">
    <property type="entry name" value="Peptidase_C1A_C"/>
</dbReference>
<dbReference type="PROSITE" id="PS00639">
    <property type="entry name" value="THIOL_PROTEASE_HIS"/>
    <property type="match status" value="1"/>
</dbReference>
<dbReference type="EMBL" id="CAXLJM020000049">
    <property type="protein sequence ID" value="CAL8112884.1"/>
    <property type="molecule type" value="Genomic_DNA"/>
</dbReference>
<dbReference type="PRINTS" id="PR00705">
    <property type="entry name" value="PAPAIN"/>
</dbReference>
<evidence type="ECO:0000256" key="3">
    <source>
        <dbReference type="ARBA" id="ARBA00022801"/>
    </source>
</evidence>
<organism evidence="9 10">
    <name type="scientific">Orchesella dallaii</name>
    <dbReference type="NCBI Taxonomy" id="48710"/>
    <lineage>
        <taxon>Eukaryota</taxon>
        <taxon>Metazoa</taxon>
        <taxon>Ecdysozoa</taxon>
        <taxon>Arthropoda</taxon>
        <taxon>Hexapoda</taxon>
        <taxon>Collembola</taxon>
        <taxon>Entomobryomorpha</taxon>
        <taxon>Entomobryoidea</taxon>
        <taxon>Orchesellidae</taxon>
        <taxon>Orchesellinae</taxon>
        <taxon>Orchesella</taxon>
    </lineage>
</organism>